<dbReference type="GO" id="GO:0006310">
    <property type="term" value="P:DNA recombination"/>
    <property type="evidence" value="ECO:0007669"/>
    <property type="project" value="UniProtKB-KW"/>
</dbReference>
<dbReference type="Pfam" id="PF00589">
    <property type="entry name" value="Phage_integrase"/>
    <property type="match status" value="1"/>
</dbReference>
<name>A0A2A3YGE5_9MICO</name>
<dbReference type="RefSeq" id="WP_096197638.1">
    <property type="nucleotide sequence ID" value="NZ_JBQQJY010000018.1"/>
</dbReference>
<dbReference type="Gene3D" id="1.10.443.10">
    <property type="entry name" value="Intergrase catalytic core"/>
    <property type="match status" value="1"/>
</dbReference>
<dbReference type="InterPro" id="IPR052925">
    <property type="entry name" value="Phage_Integrase-like_Recomb"/>
</dbReference>
<dbReference type="PANTHER" id="PTHR34605:SF3">
    <property type="entry name" value="P CELL-TYPE AGGLUTINATION PROTEIN MAP4-LIKE-RELATED"/>
    <property type="match status" value="1"/>
</dbReference>
<feature type="domain" description="Tyr recombinase" evidence="3">
    <location>
        <begin position="123"/>
        <end position="334"/>
    </location>
</feature>
<keyword evidence="1" id="KW-0238">DNA-binding</keyword>
<dbReference type="SUPFAM" id="SSF47823">
    <property type="entry name" value="lambda integrase-like, N-terminal domain"/>
    <property type="match status" value="1"/>
</dbReference>
<dbReference type="GO" id="GO:0003677">
    <property type="term" value="F:DNA binding"/>
    <property type="evidence" value="ECO:0007669"/>
    <property type="project" value="UniProtKB-KW"/>
</dbReference>
<dbReference type="GO" id="GO:0015074">
    <property type="term" value="P:DNA integration"/>
    <property type="evidence" value="ECO:0007669"/>
    <property type="project" value="InterPro"/>
</dbReference>
<dbReference type="PROSITE" id="PS51898">
    <property type="entry name" value="TYR_RECOMBINASE"/>
    <property type="match status" value="1"/>
</dbReference>
<dbReference type="SUPFAM" id="SSF56349">
    <property type="entry name" value="DNA breaking-rejoining enzymes"/>
    <property type="match status" value="1"/>
</dbReference>
<dbReference type="InterPro" id="IPR002104">
    <property type="entry name" value="Integrase_catalytic"/>
</dbReference>
<reference evidence="4 5" key="1">
    <citation type="journal article" date="2017" name="Elife">
        <title>Extensive horizontal gene transfer in cheese-associated bacteria.</title>
        <authorList>
            <person name="Bonham K.S."/>
            <person name="Wolfe B.E."/>
            <person name="Dutton R.J."/>
        </authorList>
    </citation>
    <scope>NUCLEOTIDE SEQUENCE [LARGE SCALE GENOMIC DNA]</scope>
    <source>
        <strain evidence="4 5">341_9</strain>
    </source>
</reference>
<gene>
    <name evidence="4" type="ORF">CIK66_15180</name>
</gene>
<keyword evidence="2" id="KW-0233">DNA recombination</keyword>
<evidence type="ECO:0000256" key="1">
    <source>
        <dbReference type="ARBA" id="ARBA00023125"/>
    </source>
</evidence>
<evidence type="ECO:0000313" key="5">
    <source>
        <dbReference type="Proteomes" id="UP000218598"/>
    </source>
</evidence>
<sequence>MSRAIQKRTPLRTPVRFEDAQNVGTLLAGSRSAETRRSYASAMRTFTTWCQGRGYPSIPTGPEVVASYIAHRAEQVAHSTISRDVAAISAAHLDNGHDNPAAHHGVRQALRSAGRTLGTAPCRRAAPLTTTLMRQIIDAMEDLETATGKRDRAILLIGLAAAQRRSEIAALTTNDIARQDAGLLLRIRRSKTDQTGRGDLIGIPLGAHPETCPVLALEAWLEASGRRLGDGTPVFSRIYNHSRIANAALSDRSIARIIQARAAAAGISGKDYAHTAGVAQTWVSGHSLRAGHATSAAEEGVDPMTISRTTRHRRLDSLARYVRPANAFEDSTAGKIGL</sequence>
<protein>
    <recommendedName>
        <fullName evidence="3">Tyr recombinase domain-containing protein</fullName>
    </recommendedName>
</protein>
<dbReference type="EMBL" id="NRGR01000024">
    <property type="protein sequence ID" value="PCC38364.1"/>
    <property type="molecule type" value="Genomic_DNA"/>
</dbReference>
<dbReference type="AlphaFoldDB" id="A0A2A3YGE5"/>
<evidence type="ECO:0000259" key="3">
    <source>
        <dbReference type="PROSITE" id="PS51898"/>
    </source>
</evidence>
<dbReference type="InterPro" id="IPR011010">
    <property type="entry name" value="DNA_brk_join_enz"/>
</dbReference>
<organism evidence="4 5">
    <name type="scientific">Brachybacterium alimentarium</name>
    <dbReference type="NCBI Taxonomy" id="47845"/>
    <lineage>
        <taxon>Bacteria</taxon>
        <taxon>Bacillati</taxon>
        <taxon>Actinomycetota</taxon>
        <taxon>Actinomycetes</taxon>
        <taxon>Micrococcales</taxon>
        <taxon>Dermabacteraceae</taxon>
        <taxon>Brachybacterium</taxon>
    </lineage>
</organism>
<proteinExistence type="predicted"/>
<accession>A0A2A3YGE5</accession>
<dbReference type="InterPro" id="IPR013762">
    <property type="entry name" value="Integrase-like_cat_sf"/>
</dbReference>
<dbReference type="InterPro" id="IPR010998">
    <property type="entry name" value="Integrase_recombinase_N"/>
</dbReference>
<evidence type="ECO:0000313" key="4">
    <source>
        <dbReference type="EMBL" id="PCC38364.1"/>
    </source>
</evidence>
<dbReference type="Gene3D" id="1.10.150.130">
    <property type="match status" value="1"/>
</dbReference>
<dbReference type="OrthoDB" id="9815875at2"/>
<keyword evidence="5" id="KW-1185">Reference proteome</keyword>
<comment type="caution">
    <text evidence="4">The sequence shown here is derived from an EMBL/GenBank/DDBJ whole genome shotgun (WGS) entry which is preliminary data.</text>
</comment>
<dbReference type="PANTHER" id="PTHR34605">
    <property type="entry name" value="PHAGE_INTEGRASE DOMAIN-CONTAINING PROTEIN"/>
    <property type="match status" value="1"/>
</dbReference>
<evidence type="ECO:0000256" key="2">
    <source>
        <dbReference type="ARBA" id="ARBA00023172"/>
    </source>
</evidence>
<dbReference type="Proteomes" id="UP000218598">
    <property type="component" value="Unassembled WGS sequence"/>
</dbReference>